<name>A0A7J6RCW8_PEROL</name>
<evidence type="ECO:0000313" key="5">
    <source>
        <dbReference type="Proteomes" id="UP000574390"/>
    </source>
</evidence>
<keyword evidence="1" id="KW-0732">Signal</keyword>
<keyword evidence="4" id="KW-1185">Reference proteome</keyword>
<evidence type="ECO:0000256" key="1">
    <source>
        <dbReference type="SAM" id="SignalP"/>
    </source>
</evidence>
<evidence type="ECO:0000313" key="3">
    <source>
        <dbReference type="EMBL" id="KAF4733042.1"/>
    </source>
</evidence>
<organism evidence="2 5">
    <name type="scientific">Perkinsus olseni</name>
    <name type="common">Perkinsus atlanticus</name>
    <dbReference type="NCBI Taxonomy" id="32597"/>
    <lineage>
        <taxon>Eukaryota</taxon>
        <taxon>Sar</taxon>
        <taxon>Alveolata</taxon>
        <taxon>Perkinsozoa</taxon>
        <taxon>Perkinsea</taxon>
        <taxon>Perkinsida</taxon>
        <taxon>Perkinsidae</taxon>
        <taxon>Perkinsus</taxon>
    </lineage>
</organism>
<sequence>MFTRTVISSLLTFCTVGATVLGMPGSPKDIPWLYAVSGNHLFYVTPNTQTCSVQESVSKTETIGSCEVVTVHNTAACPSESPMDVTVYVVDHKTWKTKRYGSIIYEYSKQFSTLEPEEDSRENTDDLTAKLNAFQRLTQLDSSETNFMWALGTYYGGSAELDLALDFGEPGFLKGYCDVSAKGKRRGGKKKVTVAPIGRSALTKVELDGSEYTLILEGSSKEELEEVVDDLKLTHFVQRGTKDVRKSELGKWYRTTGTESSLVRLSELLRYEGYVVIPMHVVVRCVYVCPLFRHCVQVSSCPGSRSMLGPRFYYTLRQVNSCVAV</sequence>
<dbReference type="EMBL" id="JABANM010023438">
    <property type="protein sequence ID" value="KAF4717876.1"/>
    <property type="molecule type" value="Genomic_DNA"/>
</dbReference>
<dbReference type="EMBL" id="JABANO010017684">
    <property type="protein sequence ID" value="KAF4733042.1"/>
    <property type="molecule type" value="Genomic_DNA"/>
</dbReference>
<protein>
    <submittedName>
        <fullName evidence="2">Uncharacterized protein</fullName>
    </submittedName>
</protein>
<feature type="chain" id="PRO_5036205710" evidence="1">
    <location>
        <begin position="19"/>
        <end position="325"/>
    </location>
</feature>
<proteinExistence type="predicted"/>
<accession>A0A7J6RCW8</accession>
<evidence type="ECO:0000313" key="4">
    <source>
        <dbReference type="Proteomes" id="UP000553632"/>
    </source>
</evidence>
<gene>
    <name evidence="2" type="ORF">FOZ62_016422</name>
    <name evidence="3" type="ORF">FOZ63_016738</name>
</gene>
<dbReference type="Proteomes" id="UP000553632">
    <property type="component" value="Unassembled WGS sequence"/>
</dbReference>
<feature type="signal peptide" evidence="1">
    <location>
        <begin position="1"/>
        <end position="18"/>
    </location>
</feature>
<comment type="caution">
    <text evidence="2">The sequence shown here is derived from an EMBL/GenBank/DDBJ whole genome shotgun (WGS) entry which is preliminary data.</text>
</comment>
<dbReference type="Proteomes" id="UP000574390">
    <property type="component" value="Unassembled WGS sequence"/>
</dbReference>
<evidence type="ECO:0000313" key="2">
    <source>
        <dbReference type="EMBL" id="KAF4717876.1"/>
    </source>
</evidence>
<dbReference type="AlphaFoldDB" id="A0A7J6RCW8"/>
<reference evidence="4 5" key="1">
    <citation type="submission" date="2020-04" db="EMBL/GenBank/DDBJ databases">
        <title>Perkinsus olseni comparative genomics.</title>
        <authorList>
            <person name="Bogema D.R."/>
        </authorList>
    </citation>
    <scope>NUCLEOTIDE SEQUENCE [LARGE SCALE GENOMIC DNA]</scope>
    <source>
        <strain evidence="2">ATCC PRA-205</strain>
        <strain evidence="3 4">ATCC PRA-207</strain>
    </source>
</reference>